<protein>
    <recommendedName>
        <fullName evidence="1">KANL3/Tex30 alpha/beta hydrolase-like domain-containing protein</fullName>
    </recommendedName>
</protein>
<evidence type="ECO:0000313" key="2">
    <source>
        <dbReference type="EMBL" id="KAK7294315.1"/>
    </source>
</evidence>
<dbReference type="InterPro" id="IPR029058">
    <property type="entry name" value="AB_hydrolase_fold"/>
</dbReference>
<dbReference type="SUPFAM" id="SSF53474">
    <property type="entry name" value="alpha/beta-Hydrolases"/>
    <property type="match status" value="1"/>
</dbReference>
<comment type="caution">
    <text evidence="2">The sequence shown here is derived from an EMBL/GenBank/DDBJ whole genome shotgun (WGS) entry which is preliminary data.</text>
</comment>
<evidence type="ECO:0000259" key="1">
    <source>
        <dbReference type="Pfam" id="PF20408"/>
    </source>
</evidence>
<keyword evidence="3" id="KW-1185">Reference proteome</keyword>
<accession>A0AAN9J8I5</accession>
<dbReference type="Gene3D" id="3.40.50.1820">
    <property type="entry name" value="alpha/beta hydrolase"/>
    <property type="match status" value="1"/>
</dbReference>
<evidence type="ECO:0000313" key="3">
    <source>
        <dbReference type="Proteomes" id="UP001359559"/>
    </source>
</evidence>
<dbReference type="PANTHER" id="PTHR13136">
    <property type="entry name" value="TESTIS DEVELOPMENT PROTEIN PRTD"/>
    <property type="match status" value="1"/>
</dbReference>
<dbReference type="InterPro" id="IPR026555">
    <property type="entry name" value="NSL3/Tex30"/>
</dbReference>
<sequence length="89" mass="9882">MWYSPNMSGKKKAPPKAEKLLDFHSDIVKETLTKHPSHPLILVGKSMGSRVGGMVASLKDNGVSAIVGLCYPLKVVSRKERERQEKNFC</sequence>
<dbReference type="PANTHER" id="PTHR13136:SF11">
    <property type="entry name" value="TESTIS-EXPRESSED PROTEIN 30"/>
    <property type="match status" value="1"/>
</dbReference>
<organism evidence="2 3">
    <name type="scientific">Clitoria ternatea</name>
    <name type="common">Butterfly pea</name>
    <dbReference type="NCBI Taxonomy" id="43366"/>
    <lineage>
        <taxon>Eukaryota</taxon>
        <taxon>Viridiplantae</taxon>
        <taxon>Streptophyta</taxon>
        <taxon>Embryophyta</taxon>
        <taxon>Tracheophyta</taxon>
        <taxon>Spermatophyta</taxon>
        <taxon>Magnoliopsida</taxon>
        <taxon>eudicotyledons</taxon>
        <taxon>Gunneridae</taxon>
        <taxon>Pentapetalae</taxon>
        <taxon>rosids</taxon>
        <taxon>fabids</taxon>
        <taxon>Fabales</taxon>
        <taxon>Fabaceae</taxon>
        <taxon>Papilionoideae</taxon>
        <taxon>50 kb inversion clade</taxon>
        <taxon>NPAAA clade</taxon>
        <taxon>indigoferoid/millettioid clade</taxon>
        <taxon>Phaseoleae</taxon>
        <taxon>Clitoria</taxon>
    </lineage>
</organism>
<dbReference type="InterPro" id="IPR046879">
    <property type="entry name" value="KANL3/Tex30_Abhydrolase"/>
</dbReference>
<dbReference type="AlphaFoldDB" id="A0AAN9J8I5"/>
<gene>
    <name evidence="2" type="ORF">RJT34_17203</name>
</gene>
<feature type="domain" description="KANL3/Tex30 alpha/beta hydrolase-like" evidence="1">
    <location>
        <begin position="7"/>
        <end position="85"/>
    </location>
</feature>
<dbReference type="Pfam" id="PF20408">
    <property type="entry name" value="Abhydrolase_11"/>
    <property type="match status" value="1"/>
</dbReference>
<name>A0AAN9J8I5_CLITE</name>
<reference evidence="2 3" key="1">
    <citation type="submission" date="2024-01" db="EMBL/GenBank/DDBJ databases">
        <title>The genomes of 5 underutilized Papilionoideae crops provide insights into root nodulation and disease resistance.</title>
        <authorList>
            <person name="Yuan L."/>
        </authorList>
    </citation>
    <scope>NUCLEOTIDE SEQUENCE [LARGE SCALE GENOMIC DNA]</scope>
    <source>
        <strain evidence="2">LY-2023</strain>
        <tissue evidence="2">Leaf</tissue>
    </source>
</reference>
<dbReference type="EMBL" id="JAYKXN010000004">
    <property type="protein sequence ID" value="KAK7294315.1"/>
    <property type="molecule type" value="Genomic_DNA"/>
</dbReference>
<dbReference type="Proteomes" id="UP001359559">
    <property type="component" value="Unassembled WGS sequence"/>
</dbReference>
<proteinExistence type="predicted"/>